<proteinExistence type="predicted"/>
<protein>
    <recommendedName>
        <fullName evidence="3">RHS repeat-associated core domain-containing protein</fullName>
    </recommendedName>
</protein>
<evidence type="ECO:0000313" key="1">
    <source>
        <dbReference type="EMBL" id="PWT25761.1"/>
    </source>
</evidence>
<dbReference type="InterPro" id="IPR050708">
    <property type="entry name" value="T6SS_VgrG/RHS"/>
</dbReference>
<keyword evidence="2" id="KW-1185">Reference proteome</keyword>
<dbReference type="Proteomes" id="UP000245488">
    <property type="component" value="Unassembled WGS sequence"/>
</dbReference>
<accession>A0A317FY07</accession>
<dbReference type="NCBIfam" id="TIGR03696">
    <property type="entry name" value="Rhs_assc_core"/>
    <property type="match status" value="1"/>
</dbReference>
<name>A0A317FY07_BUTFI</name>
<dbReference type="AlphaFoldDB" id="A0A317FY07"/>
<evidence type="ECO:0000313" key="2">
    <source>
        <dbReference type="Proteomes" id="UP000245488"/>
    </source>
</evidence>
<dbReference type="Gene3D" id="2.180.10.10">
    <property type="entry name" value="RHS repeat-associated core"/>
    <property type="match status" value="1"/>
</dbReference>
<dbReference type="RefSeq" id="WP_110074555.1">
    <property type="nucleotide sequence ID" value="NZ_NXNG01000004.1"/>
</dbReference>
<sequence>MLERTVNGETESFIYDKNVISMSKAGDNYYYLQDELGSPMYMTGTDGAAVSSYAFDDFGRGIDPFTGKLKKCRNKYSNGIEESNHKHAYTTEGNIIQPFAFTGYQEDGVSGLKFAQARYYSADIGRFIGVDLRKGIIEYPNTLNSFSYCINNPYSFVDRNGQWLSLKDFNVSDALAVAGMAVATTAAVVGGIALATATAPVSVPLIAAGAVVGAGVAYDASVISDWKNDSHANLTKAVDNAAAGAMIGGTIVAGAGAVMASGGATLETVGTALLENKDVVTSTVGGFISTATGNSFSSGFWSTYVNSKVTSATGAGFWGNLWGGVSGTATSEFITNVENGNRNPNFGRLASKSLLNGMAQAVIGGMGDEYSNALQSTDPDIGSQIAWYAINDLKNQSLLGQTASYTIDNLTNDNECPSQNE</sequence>
<reference evidence="1 2" key="1">
    <citation type="submission" date="2017-09" db="EMBL/GenBank/DDBJ databases">
        <title>High-quality draft genome sequence of Butyrivibrio fibrisolvens INBov1, isolated from cow rumen.</title>
        <authorList>
            <person name="Rodriguez Hernaez J."/>
            <person name="Rivarola M."/>
            <person name="Paniego N."/>
            <person name="Cravero S."/>
            <person name="Ceron Cucchi M."/>
            <person name="Martinez M.C."/>
        </authorList>
    </citation>
    <scope>NUCLEOTIDE SEQUENCE [LARGE SCALE GENOMIC DNA]</scope>
    <source>
        <strain evidence="1 2">INBov1</strain>
    </source>
</reference>
<dbReference type="PANTHER" id="PTHR32305">
    <property type="match status" value="1"/>
</dbReference>
<dbReference type="InterPro" id="IPR022385">
    <property type="entry name" value="Rhs_assc_core"/>
</dbReference>
<evidence type="ECO:0008006" key="3">
    <source>
        <dbReference type="Google" id="ProtNLM"/>
    </source>
</evidence>
<organism evidence="1 2">
    <name type="scientific">Butyrivibrio fibrisolvens</name>
    <dbReference type="NCBI Taxonomy" id="831"/>
    <lineage>
        <taxon>Bacteria</taxon>
        <taxon>Bacillati</taxon>
        <taxon>Bacillota</taxon>
        <taxon>Clostridia</taxon>
        <taxon>Lachnospirales</taxon>
        <taxon>Lachnospiraceae</taxon>
        <taxon>Butyrivibrio</taxon>
    </lineage>
</organism>
<gene>
    <name evidence="1" type="ORF">CPT75_01330</name>
</gene>
<comment type="caution">
    <text evidence="1">The sequence shown here is derived from an EMBL/GenBank/DDBJ whole genome shotgun (WGS) entry which is preliminary data.</text>
</comment>
<dbReference type="PANTHER" id="PTHR32305:SF15">
    <property type="entry name" value="PROTEIN RHSA-RELATED"/>
    <property type="match status" value="1"/>
</dbReference>
<dbReference type="EMBL" id="NXNG01000004">
    <property type="protein sequence ID" value="PWT25761.1"/>
    <property type="molecule type" value="Genomic_DNA"/>
</dbReference>